<evidence type="ECO:0000313" key="2">
    <source>
        <dbReference type="Proteomes" id="UP000789860"/>
    </source>
</evidence>
<dbReference type="Proteomes" id="UP000789860">
    <property type="component" value="Unassembled WGS sequence"/>
</dbReference>
<accession>A0ACA9KK70</accession>
<gene>
    <name evidence="1" type="ORF">SCALOS_LOCUS2229</name>
</gene>
<comment type="caution">
    <text evidence="1">The sequence shown here is derived from an EMBL/GenBank/DDBJ whole genome shotgun (WGS) entry which is preliminary data.</text>
</comment>
<sequence length="361" mass="41791">MNKTFYCLLSITVITTILFLGLFFGIGYPEILRNNFTKTTCDATRKWNIPKYCCYEKCDKCIYAPSNATSCYSLKDKWNSIDPTTCNNGCPSIDDSSLCGNGYQCCLESYRQVCPKSGSSYYTQHICESWVTDVRCQIICPFCHNVIIEVKYNTFQGLKISNNTKFFDSDQNDNSINNYMDNYSLTKSFECFYDPKNLYDVFFDVDYTTRTWSIIGLSIFLLYLSLISLTTYLSIKYHAFTKDHWLNFILCLWLGTVPPIIFISVSHTPNVIANILYGISLMLITIFWANVPLVEWSKTIDSNHKVWILVTGTFVLPLLFFEVLLKISSFTKKRKELNYHINDEIEEDLPPPPYDQAIMKK</sequence>
<keyword evidence="2" id="KW-1185">Reference proteome</keyword>
<organism evidence="1 2">
    <name type="scientific">Scutellospora calospora</name>
    <dbReference type="NCBI Taxonomy" id="85575"/>
    <lineage>
        <taxon>Eukaryota</taxon>
        <taxon>Fungi</taxon>
        <taxon>Fungi incertae sedis</taxon>
        <taxon>Mucoromycota</taxon>
        <taxon>Glomeromycotina</taxon>
        <taxon>Glomeromycetes</taxon>
        <taxon>Diversisporales</taxon>
        <taxon>Gigasporaceae</taxon>
        <taxon>Scutellospora</taxon>
    </lineage>
</organism>
<name>A0ACA9KK70_9GLOM</name>
<dbReference type="EMBL" id="CAJVPM010001899">
    <property type="protein sequence ID" value="CAG8476081.1"/>
    <property type="molecule type" value="Genomic_DNA"/>
</dbReference>
<protein>
    <submittedName>
        <fullName evidence="1">880_t:CDS:1</fullName>
    </submittedName>
</protein>
<reference evidence="1" key="1">
    <citation type="submission" date="2021-06" db="EMBL/GenBank/DDBJ databases">
        <authorList>
            <person name="Kallberg Y."/>
            <person name="Tangrot J."/>
            <person name="Rosling A."/>
        </authorList>
    </citation>
    <scope>NUCLEOTIDE SEQUENCE</scope>
    <source>
        <strain evidence="1">AU212A</strain>
    </source>
</reference>
<evidence type="ECO:0000313" key="1">
    <source>
        <dbReference type="EMBL" id="CAG8476081.1"/>
    </source>
</evidence>
<proteinExistence type="predicted"/>